<name>A0A5C1YHK4_9MICO</name>
<organism evidence="2 3">
    <name type="scientific">Agromyces intestinalis</name>
    <dbReference type="NCBI Taxonomy" id="2592652"/>
    <lineage>
        <taxon>Bacteria</taxon>
        <taxon>Bacillati</taxon>
        <taxon>Actinomycetota</taxon>
        <taxon>Actinomycetes</taxon>
        <taxon>Micrococcales</taxon>
        <taxon>Microbacteriaceae</taxon>
        <taxon>Agromyces</taxon>
    </lineage>
</organism>
<dbReference type="PRINTS" id="PR00420">
    <property type="entry name" value="RNGMNOXGNASE"/>
</dbReference>
<reference evidence="2 3" key="1">
    <citation type="submission" date="2019-09" db="EMBL/GenBank/DDBJ databases">
        <title>Genome sequencing of strain KACC 19306.</title>
        <authorList>
            <person name="Heo J."/>
            <person name="Kim S.-J."/>
            <person name="Kim J.-S."/>
            <person name="Hong S.-B."/>
            <person name="Kwon S.-W."/>
        </authorList>
    </citation>
    <scope>NUCLEOTIDE SEQUENCE [LARGE SCALE GENOMIC DNA]</scope>
    <source>
        <strain evidence="2 3">KACC 19306</strain>
    </source>
</reference>
<protein>
    <submittedName>
        <fullName evidence="2">FAD-dependent oxidoreductase</fullName>
    </submittedName>
</protein>
<dbReference type="RefSeq" id="WP_149160263.1">
    <property type="nucleotide sequence ID" value="NZ_CP043505.1"/>
</dbReference>
<accession>A0A5C1YHK4</accession>
<dbReference type="Pfam" id="PF01494">
    <property type="entry name" value="FAD_binding_3"/>
    <property type="match status" value="1"/>
</dbReference>
<evidence type="ECO:0000259" key="1">
    <source>
        <dbReference type="Pfam" id="PF01494"/>
    </source>
</evidence>
<proteinExistence type="predicted"/>
<dbReference type="InterPro" id="IPR002938">
    <property type="entry name" value="FAD-bd"/>
</dbReference>
<dbReference type="EMBL" id="CP043505">
    <property type="protein sequence ID" value="QEO14242.1"/>
    <property type="molecule type" value="Genomic_DNA"/>
</dbReference>
<evidence type="ECO:0000313" key="2">
    <source>
        <dbReference type="EMBL" id="QEO14242.1"/>
    </source>
</evidence>
<feature type="domain" description="FAD-binding" evidence="1">
    <location>
        <begin position="2"/>
        <end position="158"/>
    </location>
</feature>
<dbReference type="GO" id="GO:0071949">
    <property type="term" value="F:FAD binding"/>
    <property type="evidence" value="ECO:0007669"/>
    <property type="project" value="InterPro"/>
</dbReference>
<dbReference type="Gene3D" id="3.30.9.10">
    <property type="entry name" value="D-Amino Acid Oxidase, subunit A, domain 2"/>
    <property type="match status" value="1"/>
</dbReference>
<sequence>MKVLISGASIAGPAVAFWLARTGHDITVVEQASSLRPGGQAVDFKGATHRRVLEQMGLWHEINAQRTPAVDAHFVDATGRTNAVMPHTFSGGDVEIARGDLAKLLYEHTADRVEYVFGDRIERMHEHADGIDVEFRSGRTGRFDLVVGADGVHSGVRRLAFGPERQFVKYLGYSYAVVGGAKAAAEASDRPVGDAPDAPDAPGVPGVPTQPGLWYNEPGRLAVIGGPKAPDFFVFASDDPGALRHDVDAQKRLIADAYAGAGWRVPEMLERLATADEFYLDGLNRVHLDRFTSGRVVLVGDAGYANTLGGFGTGLSIVGAYVLAGELAAAGGDHRVTFANYDERMLRYSKVARSGNAGPFLAPPSRWRIAMRDLTFKNRLMLAGMMKLTDMFANDIALPEYRELAAVAPVR</sequence>
<dbReference type="PANTHER" id="PTHR46865">
    <property type="entry name" value="OXIDOREDUCTASE-RELATED"/>
    <property type="match status" value="1"/>
</dbReference>
<gene>
    <name evidence="2" type="ORF">FLP10_07290</name>
</gene>
<dbReference type="InterPro" id="IPR051704">
    <property type="entry name" value="FAD_aromatic-hydroxylase"/>
</dbReference>
<dbReference type="OrthoDB" id="3356051at2"/>
<dbReference type="AlphaFoldDB" id="A0A5C1YHK4"/>
<dbReference type="PANTHER" id="PTHR46865:SF2">
    <property type="entry name" value="MONOOXYGENASE"/>
    <property type="match status" value="1"/>
</dbReference>
<dbReference type="Proteomes" id="UP000324678">
    <property type="component" value="Chromosome"/>
</dbReference>
<dbReference type="Gene3D" id="3.50.50.60">
    <property type="entry name" value="FAD/NAD(P)-binding domain"/>
    <property type="match status" value="1"/>
</dbReference>
<keyword evidence="3" id="KW-1185">Reference proteome</keyword>
<evidence type="ECO:0000313" key="3">
    <source>
        <dbReference type="Proteomes" id="UP000324678"/>
    </source>
</evidence>
<dbReference type="KEGG" id="ail:FLP10_07290"/>
<dbReference type="SUPFAM" id="SSF51905">
    <property type="entry name" value="FAD/NAD(P)-binding domain"/>
    <property type="match status" value="1"/>
</dbReference>
<dbReference type="InterPro" id="IPR036188">
    <property type="entry name" value="FAD/NAD-bd_sf"/>
</dbReference>